<evidence type="ECO:0000256" key="3">
    <source>
        <dbReference type="ARBA" id="ARBA00022719"/>
    </source>
</evidence>
<dbReference type="STRING" id="1121416.SAMN02745220_04395"/>
<keyword evidence="8 12" id="KW-0411">Iron-sulfur</keyword>
<dbReference type="SUPFAM" id="SSF54862">
    <property type="entry name" value="4Fe-4S ferredoxins"/>
    <property type="match status" value="1"/>
</dbReference>
<feature type="binding site" evidence="12">
    <location>
        <position position="102"/>
    </location>
    <ligand>
        <name>[4Fe-4S] cluster</name>
        <dbReference type="ChEBI" id="CHEBI:49883"/>
        <label>2</label>
    </ligand>
</feature>
<proteinExistence type="inferred from homology"/>
<protein>
    <recommendedName>
        <fullName evidence="12">NADH-quinone oxidoreductase subunit I</fullName>
        <ecNumber evidence="12">7.1.1.-</ecNumber>
    </recommendedName>
    <alternativeName>
        <fullName evidence="12">NADH dehydrogenase I subunit I</fullName>
    </alternativeName>
    <alternativeName>
        <fullName evidence="12">NDH-1 subunit I</fullName>
    </alternativeName>
</protein>
<keyword evidence="11 12" id="KW-0472">Membrane</keyword>
<dbReference type="InterPro" id="IPR017896">
    <property type="entry name" value="4Fe4S_Fe-S-bd"/>
</dbReference>
<dbReference type="HAMAP" id="MF_01351">
    <property type="entry name" value="NDH1_NuoI"/>
    <property type="match status" value="1"/>
</dbReference>
<keyword evidence="6 12" id="KW-1278">Translocase</keyword>
<dbReference type="GO" id="GO:0050136">
    <property type="term" value="F:NADH dehydrogenase (quinone) (non-electrogenic) activity"/>
    <property type="evidence" value="ECO:0007669"/>
    <property type="project" value="UniProtKB-UniRule"/>
</dbReference>
<evidence type="ECO:0000313" key="14">
    <source>
        <dbReference type="EMBL" id="SHO52173.1"/>
    </source>
</evidence>
<dbReference type="Pfam" id="PF12838">
    <property type="entry name" value="Fer4_7"/>
    <property type="match status" value="1"/>
</dbReference>
<keyword evidence="4 12" id="KW-0479">Metal-binding</keyword>
<evidence type="ECO:0000256" key="8">
    <source>
        <dbReference type="ARBA" id="ARBA00023014"/>
    </source>
</evidence>
<evidence type="ECO:0000256" key="2">
    <source>
        <dbReference type="ARBA" id="ARBA00022485"/>
    </source>
</evidence>
<comment type="similarity">
    <text evidence="12">Belongs to the complex I 23 kDa subunit family.</text>
</comment>
<keyword evidence="15" id="KW-1185">Reference proteome</keyword>
<dbReference type="AlphaFoldDB" id="A0A1M7YHU2"/>
<feature type="binding site" evidence="12">
    <location>
        <position position="112"/>
    </location>
    <ligand>
        <name>[4Fe-4S] cluster</name>
        <dbReference type="ChEBI" id="CHEBI:49883"/>
        <label>1</label>
    </ligand>
</feature>
<keyword evidence="10 12" id="KW-0830">Ubiquinone</keyword>
<dbReference type="PROSITE" id="PS00198">
    <property type="entry name" value="4FE4S_FER_1"/>
    <property type="match status" value="1"/>
</dbReference>
<keyword evidence="9 12" id="KW-0520">NAD</keyword>
<organism evidence="14 15">
    <name type="scientific">Desulfopila aestuarii DSM 18488</name>
    <dbReference type="NCBI Taxonomy" id="1121416"/>
    <lineage>
        <taxon>Bacteria</taxon>
        <taxon>Pseudomonadati</taxon>
        <taxon>Thermodesulfobacteriota</taxon>
        <taxon>Desulfobulbia</taxon>
        <taxon>Desulfobulbales</taxon>
        <taxon>Desulfocapsaceae</taxon>
        <taxon>Desulfopila</taxon>
    </lineage>
</organism>
<dbReference type="PROSITE" id="PS51379">
    <property type="entry name" value="4FE4S_FER_2"/>
    <property type="match status" value="2"/>
</dbReference>
<sequence>MGAYFSEIFQGLWSLFVGLGITFKEFFKPVVTMPYPYETIEMPARYRGHVELIEDEEGKPKCIVCMACQRACPSDCITLDGEKPEGSKKKVLTSYQLDFTRCSLCGSCVEACNFDALTFSKEYNLASTRKEDFYFDLLKRLEDRNS</sequence>
<keyword evidence="7 12" id="KW-0408">Iron</keyword>
<accession>A0A1M7YHU2</accession>
<evidence type="ECO:0000256" key="7">
    <source>
        <dbReference type="ARBA" id="ARBA00023004"/>
    </source>
</evidence>
<evidence type="ECO:0000256" key="9">
    <source>
        <dbReference type="ARBA" id="ARBA00023027"/>
    </source>
</evidence>
<feature type="binding site" evidence="12">
    <location>
        <position position="72"/>
    </location>
    <ligand>
        <name>[4Fe-4S] cluster</name>
        <dbReference type="ChEBI" id="CHEBI:49883"/>
        <label>2</label>
    </ligand>
</feature>
<dbReference type="EC" id="7.1.1.-" evidence="12"/>
<comment type="cofactor">
    <cofactor evidence="12">
        <name>[4Fe-4S] cluster</name>
        <dbReference type="ChEBI" id="CHEBI:49883"/>
    </cofactor>
    <text evidence="12">Binds 2 [4Fe-4S] clusters per subunit.</text>
</comment>
<feature type="binding site" evidence="12">
    <location>
        <position position="108"/>
    </location>
    <ligand>
        <name>[4Fe-4S] cluster</name>
        <dbReference type="ChEBI" id="CHEBI:49883"/>
        <label>2</label>
    </ligand>
</feature>
<evidence type="ECO:0000256" key="4">
    <source>
        <dbReference type="ARBA" id="ARBA00022723"/>
    </source>
</evidence>
<feature type="binding site" evidence="12">
    <location>
        <position position="65"/>
    </location>
    <ligand>
        <name>[4Fe-4S] cluster</name>
        <dbReference type="ChEBI" id="CHEBI:49883"/>
        <label>1</label>
    </ligand>
</feature>
<evidence type="ECO:0000256" key="11">
    <source>
        <dbReference type="ARBA" id="ARBA00023136"/>
    </source>
</evidence>
<dbReference type="GO" id="GO:0048038">
    <property type="term" value="F:quinone binding"/>
    <property type="evidence" value="ECO:0007669"/>
    <property type="project" value="UniProtKB-KW"/>
</dbReference>
<reference evidence="14 15" key="1">
    <citation type="submission" date="2016-12" db="EMBL/GenBank/DDBJ databases">
        <authorList>
            <person name="Song W.-J."/>
            <person name="Kurnit D.M."/>
        </authorList>
    </citation>
    <scope>NUCLEOTIDE SEQUENCE [LARGE SCALE GENOMIC DNA]</scope>
    <source>
        <strain evidence="14 15">DSM 18488</strain>
    </source>
</reference>
<feature type="domain" description="4Fe-4S ferredoxin-type" evidence="13">
    <location>
        <begin position="48"/>
        <end position="82"/>
    </location>
</feature>
<dbReference type="RefSeq" id="WP_073615807.1">
    <property type="nucleotide sequence ID" value="NZ_FRFE01000032.1"/>
</dbReference>
<dbReference type="InterPro" id="IPR017900">
    <property type="entry name" value="4Fe4S_Fe_S_CS"/>
</dbReference>
<dbReference type="EMBL" id="FRFE01000032">
    <property type="protein sequence ID" value="SHO52173.1"/>
    <property type="molecule type" value="Genomic_DNA"/>
</dbReference>
<feature type="binding site" evidence="12">
    <location>
        <position position="68"/>
    </location>
    <ligand>
        <name>[4Fe-4S] cluster</name>
        <dbReference type="ChEBI" id="CHEBI:49883"/>
        <label>1</label>
    </ligand>
</feature>
<dbReference type="GO" id="GO:0051539">
    <property type="term" value="F:4 iron, 4 sulfur cluster binding"/>
    <property type="evidence" value="ECO:0007669"/>
    <property type="project" value="UniProtKB-KW"/>
</dbReference>
<comment type="function">
    <text evidence="12">NDH-1 shuttles electrons from NADH, via FMN and iron-sulfur (Fe-S) centers, to quinones in the respiratory chain. The immediate electron acceptor for the enzyme in this species is believed to be ubiquinone. Couples the redox reaction to proton translocation (for every two electrons transferred, four hydrogen ions are translocated across the cytoplasmic membrane), and thus conserves the redox energy in a proton gradient.</text>
</comment>
<evidence type="ECO:0000256" key="10">
    <source>
        <dbReference type="ARBA" id="ARBA00023075"/>
    </source>
</evidence>
<dbReference type="PANTHER" id="PTHR10849:SF24">
    <property type="entry name" value="NADH-QUINONE OXIDOREDUCTASE SUBUNIT I 2"/>
    <property type="match status" value="1"/>
</dbReference>
<keyword evidence="5" id="KW-0677">Repeat</keyword>
<evidence type="ECO:0000259" key="13">
    <source>
        <dbReference type="PROSITE" id="PS51379"/>
    </source>
</evidence>
<comment type="subcellular location">
    <subcellularLocation>
        <location evidence="12">Cell membrane</location>
        <topology evidence="12">Peripheral membrane protein</topology>
    </subcellularLocation>
</comment>
<dbReference type="PANTHER" id="PTHR10849">
    <property type="entry name" value="NADH DEHYDROGENASE UBIQUINONE IRON-SULFUR PROTEIN 8, MITOCHONDRIAL"/>
    <property type="match status" value="1"/>
</dbReference>
<dbReference type="Proteomes" id="UP000184603">
    <property type="component" value="Unassembled WGS sequence"/>
</dbReference>
<feature type="binding site" evidence="12">
    <location>
        <position position="62"/>
    </location>
    <ligand>
        <name>[4Fe-4S] cluster</name>
        <dbReference type="ChEBI" id="CHEBI:49883"/>
        <label>1</label>
    </ligand>
</feature>
<keyword evidence="3 12" id="KW-0874">Quinone</keyword>
<feature type="domain" description="4Fe-4S ferredoxin-type" evidence="13">
    <location>
        <begin position="93"/>
        <end position="122"/>
    </location>
</feature>
<feature type="binding site" evidence="12">
    <location>
        <position position="105"/>
    </location>
    <ligand>
        <name>[4Fe-4S] cluster</name>
        <dbReference type="ChEBI" id="CHEBI:49883"/>
        <label>2</label>
    </ligand>
</feature>
<dbReference type="Gene3D" id="3.30.70.3270">
    <property type="match status" value="1"/>
</dbReference>
<evidence type="ECO:0000256" key="5">
    <source>
        <dbReference type="ARBA" id="ARBA00022737"/>
    </source>
</evidence>
<evidence type="ECO:0000313" key="15">
    <source>
        <dbReference type="Proteomes" id="UP000184603"/>
    </source>
</evidence>
<name>A0A1M7YHU2_9BACT</name>
<dbReference type="GO" id="GO:0005886">
    <property type="term" value="C:plasma membrane"/>
    <property type="evidence" value="ECO:0007669"/>
    <property type="project" value="UniProtKB-SubCell"/>
</dbReference>
<evidence type="ECO:0000256" key="1">
    <source>
        <dbReference type="ARBA" id="ARBA00022475"/>
    </source>
</evidence>
<dbReference type="NCBIfam" id="TIGR01971">
    <property type="entry name" value="NuoI"/>
    <property type="match status" value="1"/>
</dbReference>
<comment type="subunit">
    <text evidence="12">NDH-1 is composed of 14 different subunits. Subunits NuoA, H, J, K, L, M, N constitute the membrane sector of the complex.</text>
</comment>
<evidence type="ECO:0000256" key="6">
    <source>
        <dbReference type="ARBA" id="ARBA00022967"/>
    </source>
</evidence>
<evidence type="ECO:0000256" key="12">
    <source>
        <dbReference type="HAMAP-Rule" id="MF_01351"/>
    </source>
</evidence>
<dbReference type="InterPro" id="IPR010226">
    <property type="entry name" value="NADH_quinone_OxRdtase_chainI"/>
</dbReference>
<dbReference type="OrthoDB" id="9808559at2"/>
<dbReference type="GO" id="GO:0005506">
    <property type="term" value="F:iron ion binding"/>
    <property type="evidence" value="ECO:0007669"/>
    <property type="project" value="UniProtKB-UniRule"/>
</dbReference>
<comment type="catalytic activity">
    <reaction evidence="12">
        <text>a quinone + NADH + 5 H(+)(in) = a quinol + NAD(+) + 4 H(+)(out)</text>
        <dbReference type="Rhea" id="RHEA:57888"/>
        <dbReference type="ChEBI" id="CHEBI:15378"/>
        <dbReference type="ChEBI" id="CHEBI:24646"/>
        <dbReference type="ChEBI" id="CHEBI:57540"/>
        <dbReference type="ChEBI" id="CHEBI:57945"/>
        <dbReference type="ChEBI" id="CHEBI:132124"/>
    </reaction>
</comment>
<keyword evidence="1 12" id="KW-1003">Cell membrane</keyword>
<gene>
    <name evidence="12" type="primary">nuoI</name>
    <name evidence="14" type="ORF">SAMN02745220_04395</name>
</gene>
<keyword evidence="2 12" id="KW-0004">4Fe-4S</keyword>